<dbReference type="PANTHER" id="PTHR47481:SF10">
    <property type="entry name" value="COPIA-LIKE POLYPROTEIN_RETROTRANSPOSON"/>
    <property type="match status" value="1"/>
</dbReference>
<dbReference type="AlphaFoldDB" id="A0A6A1VFA3"/>
<dbReference type="EMBL" id="RXIC02000024">
    <property type="protein sequence ID" value="KAB1211559.1"/>
    <property type="molecule type" value="Genomic_DNA"/>
</dbReference>
<keyword evidence="4" id="KW-1185">Reference proteome</keyword>
<evidence type="ECO:0000256" key="1">
    <source>
        <dbReference type="SAM" id="MobiDB-lite"/>
    </source>
</evidence>
<feature type="transmembrane region" description="Helical" evidence="2">
    <location>
        <begin position="180"/>
        <end position="199"/>
    </location>
</feature>
<keyword evidence="2" id="KW-0812">Transmembrane</keyword>
<sequence>MNIIQKYLSNVFFYGIRALYDLRLLCMPDTDDDMSTPPTSSALSSPTSVPTLVSSLPHLVTVKLSHENYLLWQAQMIPYLKGQRLYGFVDGSLSPTEFLSTTTPTSTTTSLNPAYTQWVQQDQMILSALISSLTEPLISQVDGYSTSRAVWTALETLFQSQSQARLIHLQYQLATLKKGLILLLTIFVSSKISVILLLLPARFCPPLSSSPISLLVWVPNMTLLCHLLLPDSNRSLLKHLYGHLLSHEIRLRHHASGSSDISANITTKSSSSSPNGARGGRSPGRHGGRGNGQGMGVLVEVVAMAVVHLPTLSIVLKHVLYARSVSKWVTLP</sequence>
<keyword evidence="2" id="KW-0472">Membrane</keyword>
<dbReference type="PANTHER" id="PTHR47481">
    <property type="match status" value="1"/>
</dbReference>
<proteinExistence type="predicted"/>
<feature type="region of interest" description="Disordered" evidence="1">
    <location>
        <begin position="260"/>
        <end position="291"/>
    </location>
</feature>
<organism evidence="3 4">
    <name type="scientific">Morella rubra</name>
    <name type="common">Chinese bayberry</name>
    <dbReference type="NCBI Taxonomy" id="262757"/>
    <lineage>
        <taxon>Eukaryota</taxon>
        <taxon>Viridiplantae</taxon>
        <taxon>Streptophyta</taxon>
        <taxon>Embryophyta</taxon>
        <taxon>Tracheophyta</taxon>
        <taxon>Spermatophyta</taxon>
        <taxon>Magnoliopsida</taxon>
        <taxon>eudicotyledons</taxon>
        <taxon>Gunneridae</taxon>
        <taxon>Pentapetalae</taxon>
        <taxon>rosids</taxon>
        <taxon>fabids</taxon>
        <taxon>Fagales</taxon>
        <taxon>Myricaceae</taxon>
        <taxon>Morella</taxon>
    </lineage>
</organism>
<comment type="caution">
    <text evidence="3">The sequence shown here is derived from an EMBL/GenBank/DDBJ whole genome shotgun (WGS) entry which is preliminary data.</text>
</comment>
<accession>A0A6A1VFA3</accession>
<gene>
    <name evidence="3" type="ORF">CJ030_MR6G013301</name>
</gene>
<evidence type="ECO:0000256" key="2">
    <source>
        <dbReference type="SAM" id="Phobius"/>
    </source>
</evidence>
<protein>
    <submittedName>
        <fullName evidence="3">Uncharacterized protein</fullName>
    </submittedName>
</protein>
<evidence type="ECO:0000313" key="4">
    <source>
        <dbReference type="Proteomes" id="UP000516437"/>
    </source>
</evidence>
<keyword evidence="2" id="KW-1133">Transmembrane helix</keyword>
<dbReference type="Pfam" id="PF14223">
    <property type="entry name" value="Retrotran_gag_2"/>
    <property type="match status" value="1"/>
</dbReference>
<name>A0A6A1VFA3_9ROSI</name>
<dbReference type="OrthoDB" id="1845088at2759"/>
<evidence type="ECO:0000313" key="3">
    <source>
        <dbReference type="EMBL" id="KAB1211559.1"/>
    </source>
</evidence>
<dbReference type="Proteomes" id="UP000516437">
    <property type="component" value="Chromosome 6"/>
</dbReference>
<reference evidence="3 4" key="1">
    <citation type="journal article" date="2019" name="Plant Biotechnol. J.">
        <title>The red bayberry genome and genetic basis of sex determination.</title>
        <authorList>
            <person name="Jia H.M."/>
            <person name="Jia H.J."/>
            <person name="Cai Q.L."/>
            <person name="Wang Y."/>
            <person name="Zhao H.B."/>
            <person name="Yang W.F."/>
            <person name="Wang G.Y."/>
            <person name="Li Y.H."/>
            <person name="Zhan D.L."/>
            <person name="Shen Y.T."/>
            <person name="Niu Q.F."/>
            <person name="Chang L."/>
            <person name="Qiu J."/>
            <person name="Zhao L."/>
            <person name="Xie H.B."/>
            <person name="Fu W.Y."/>
            <person name="Jin J."/>
            <person name="Li X.W."/>
            <person name="Jiao Y."/>
            <person name="Zhou C.C."/>
            <person name="Tu T."/>
            <person name="Chai C.Y."/>
            <person name="Gao J.L."/>
            <person name="Fan L.J."/>
            <person name="van de Weg E."/>
            <person name="Wang J.Y."/>
            <person name="Gao Z.S."/>
        </authorList>
    </citation>
    <scope>NUCLEOTIDE SEQUENCE [LARGE SCALE GENOMIC DNA]</scope>
    <source>
        <tissue evidence="3">Leaves</tissue>
    </source>
</reference>